<dbReference type="Proteomes" id="UP001178507">
    <property type="component" value="Unassembled WGS sequence"/>
</dbReference>
<gene>
    <name evidence="1" type="ORF">EVOR1521_LOCUS4402</name>
</gene>
<sequence>MSLMLSQICGGPFFDYVYVPWPKLAVVNFISHEICQAAYIWLSCMESMQSYGLRSVKQAVFQGLAANLALFCSKSGYKAILEPGAPQVFANGAPVPLPLAVSIYLANLDDIDIDVQGQSKQALYYESGKREACQFLRMAREGPEACHFHRMARGSQGPEAMSAFELEHTVWSL</sequence>
<evidence type="ECO:0000313" key="2">
    <source>
        <dbReference type="Proteomes" id="UP001178507"/>
    </source>
</evidence>
<proteinExistence type="predicted"/>
<name>A0AA36HTZ1_9DINO</name>
<reference evidence="1" key="1">
    <citation type="submission" date="2023-08" db="EMBL/GenBank/DDBJ databases">
        <authorList>
            <person name="Chen Y."/>
            <person name="Shah S."/>
            <person name="Dougan E. K."/>
            <person name="Thang M."/>
            <person name="Chan C."/>
        </authorList>
    </citation>
    <scope>NUCLEOTIDE SEQUENCE</scope>
</reference>
<dbReference type="AlphaFoldDB" id="A0AA36HTZ1"/>
<organism evidence="1 2">
    <name type="scientific">Effrenium voratum</name>
    <dbReference type="NCBI Taxonomy" id="2562239"/>
    <lineage>
        <taxon>Eukaryota</taxon>
        <taxon>Sar</taxon>
        <taxon>Alveolata</taxon>
        <taxon>Dinophyceae</taxon>
        <taxon>Suessiales</taxon>
        <taxon>Symbiodiniaceae</taxon>
        <taxon>Effrenium</taxon>
    </lineage>
</organism>
<evidence type="ECO:0000313" key="1">
    <source>
        <dbReference type="EMBL" id="CAJ1375021.1"/>
    </source>
</evidence>
<protein>
    <submittedName>
        <fullName evidence="1">Uncharacterized protein</fullName>
    </submittedName>
</protein>
<comment type="caution">
    <text evidence="1">The sequence shown here is derived from an EMBL/GenBank/DDBJ whole genome shotgun (WGS) entry which is preliminary data.</text>
</comment>
<dbReference type="EMBL" id="CAUJNA010000293">
    <property type="protein sequence ID" value="CAJ1375021.1"/>
    <property type="molecule type" value="Genomic_DNA"/>
</dbReference>
<keyword evidence="2" id="KW-1185">Reference proteome</keyword>
<accession>A0AA36HTZ1</accession>